<dbReference type="EMBL" id="CP141769">
    <property type="protein sequence ID" value="WRS39005.1"/>
    <property type="molecule type" value="Genomic_DNA"/>
</dbReference>
<organism evidence="1 2">
    <name type="scientific">Thiobacillus sedimenti</name>
    <dbReference type="NCBI Taxonomy" id="3110231"/>
    <lineage>
        <taxon>Bacteria</taxon>
        <taxon>Pseudomonadati</taxon>
        <taxon>Pseudomonadota</taxon>
        <taxon>Betaproteobacteria</taxon>
        <taxon>Nitrosomonadales</taxon>
        <taxon>Thiobacillaceae</taxon>
        <taxon>Thiobacillus</taxon>
    </lineage>
</organism>
<keyword evidence="2" id="KW-1185">Reference proteome</keyword>
<gene>
    <name evidence="1" type="ORF">VA613_13490</name>
</gene>
<name>A0ABZ1CIW4_9PROT</name>
<proteinExistence type="predicted"/>
<dbReference type="RefSeq" id="WP_324779537.1">
    <property type="nucleotide sequence ID" value="NZ_CP141769.1"/>
</dbReference>
<accession>A0ABZ1CIW4</accession>
<reference evidence="1 2" key="1">
    <citation type="submission" date="2023-12" db="EMBL/GenBank/DDBJ databases">
        <title>Thiobacillus sedimentum sp. nov., a chemolithoautotrophic sulfur-oxidizing bacterium isolated from freshwater sediment.</title>
        <authorList>
            <person name="Luo J."/>
            <person name="Dai C."/>
        </authorList>
    </citation>
    <scope>NUCLEOTIDE SEQUENCE [LARGE SCALE GENOMIC DNA]</scope>
    <source>
        <strain evidence="1 2">SCUT-2</strain>
    </source>
</reference>
<evidence type="ECO:0000313" key="1">
    <source>
        <dbReference type="EMBL" id="WRS39005.1"/>
    </source>
</evidence>
<protein>
    <recommendedName>
        <fullName evidence="3">Lipoprotein</fullName>
    </recommendedName>
</protein>
<dbReference type="PROSITE" id="PS51257">
    <property type="entry name" value="PROKAR_LIPOPROTEIN"/>
    <property type="match status" value="1"/>
</dbReference>
<sequence>MRAIGWGLALLLGSCAGLQSTDPASPYYAYTTGWTAHLHRPLTIPAGAATVRLQYGHVVPRNGVQEQDPFCMVELDTVSDAPQILQPGRFEVLRVTRSISTVFAGAAGSPFVKAHWGFDDGEPSFLYYITAFRLRDPAQPNLRGMTCAWNQMAPGNRAFMRHLTLGEIRGALGGWMTLTPPGEPT</sequence>
<evidence type="ECO:0000313" key="2">
    <source>
        <dbReference type="Proteomes" id="UP001334732"/>
    </source>
</evidence>
<evidence type="ECO:0008006" key="3">
    <source>
        <dbReference type="Google" id="ProtNLM"/>
    </source>
</evidence>
<dbReference type="Proteomes" id="UP001334732">
    <property type="component" value="Chromosome"/>
</dbReference>